<evidence type="ECO:0000313" key="1">
    <source>
        <dbReference type="EMBL" id="KAJ8890166.1"/>
    </source>
</evidence>
<gene>
    <name evidence="1" type="ORF">PR048_009673</name>
</gene>
<sequence length="289" mass="33685">MHSNTGIPNEEYLYIEDADVSKGSKRSRKQKDKSNMIEWKRFKTQSLREKGNSYVGRVKKSDKKYSEKPVDERKIGLHDVRKELFKSFWKNLSWSERKMYVASLVDCVVPKQKHHAESGDRRGATFPYYKNVGNEKKYVYRYMFCNTFGLSVWSVINWAKSVVHGMSSSTIYLSSQSKSLEFQGVSFAGRQSGIDSRESEREREKSFCSKIYPGLTENVIPLLPKDTKKLWNDTEYTKKCEDKGMTCLNRVTFSEVLNDMNMALYHVKRDLCDICCQYKVDNLTQKPPI</sequence>
<reference evidence="1 2" key="1">
    <citation type="submission" date="2023-02" db="EMBL/GenBank/DDBJ databases">
        <title>LHISI_Scaffold_Assembly.</title>
        <authorList>
            <person name="Stuart O.P."/>
            <person name="Cleave R."/>
            <person name="Magrath M.J.L."/>
            <person name="Mikheyev A.S."/>
        </authorList>
    </citation>
    <scope>NUCLEOTIDE SEQUENCE [LARGE SCALE GENOMIC DNA]</scope>
    <source>
        <strain evidence="1">Daus_M_001</strain>
        <tissue evidence="1">Leg muscle</tissue>
    </source>
</reference>
<name>A0ABQ9I1A9_9NEOP</name>
<organism evidence="1 2">
    <name type="scientific">Dryococelus australis</name>
    <dbReference type="NCBI Taxonomy" id="614101"/>
    <lineage>
        <taxon>Eukaryota</taxon>
        <taxon>Metazoa</taxon>
        <taxon>Ecdysozoa</taxon>
        <taxon>Arthropoda</taxon>
        <taxon>Hexapoda</taxon>
        <taxon>Insecta</taxon>
        <taxon>Pterygota</taxon>
        <taxon>Neoptera</taxon>
        <taxon>Polyneoptera</taxon>
        <taxon>Phasmatodea</taxon>
        <taxon>Verophasmatodea</taxon>
        <taxon>Anareolatae</taxon>
        <taxon>Phasmatidae</taxon>
        <taxon>Eurycanthinae</taxon>
        <taxon>Dryococelus</taxon>
    </lineage>
</organism>
<dbReference type="Proteomes" id="UP001159363">
    <property type="component" value="Chromosome 3"/>
</dbReference>
<evidence type="ECO:0000313" key="2">
    <source>
        <dbReference type="Proteomes" id="UP001159363"/>
    </source>
</evidence>
<protein>
    <submittedName>
        <fullName evidence="1">Uncharacterized protein</fullName>
    </submittedName>
</protein>
<accession>A0ABQ9I1A9</accession>
<comment type="caution">
    <text evidence="1">The sequence shown here is derived from an EMBL/GenBank/DDBJ whole genome shotgun (WGS) entry which is preliminary data.</text>
</comment>
<keyword evidence="2" id="KW-1185">Reference proteome</keyword>
<dbReference type="EMBL" id="JARBHB010000003">
    <property type="protein sequence ID" value="KAJ8890166.1"/>
    <property type="molecule type" value="Genomic_DNA"/>
</dbReference>
<proteinExistence type="predicted"/>